<protein>
    <submittedName>
        <fullName evidence="2">Polyisoprenoid-binding protein YceI/rhodanese-related sulfurtransferase</fullName>
    </submittedName>
</protein>
<dbReference type="Pfam" id="PF04264">
    <property type="entry name" value="YceI"/>
    <property type="match status" value="1"/>
</dbReference>
<dbReference type="Gene3D" id="3.40.250.10">
    <property type="entry name" value="Rhodanese-like domain"/>
    <property type="match status" value="1"/>
</dbReference>
<dbReference type="SMART" id="SM00450">
    <property type="entry name" value="RHOD"/>
    <property type="match status" value="1"/>
</dbReference>
<dbReference type="PANTHER" id="PTHR34406">
    <property type="entry name" value="PROTEIN YCEI"/>
    <property type="match status" value="1"/>
</dbReference>
<dbReference type="PROSITE" id="PS50206">
    <property type="entry name" value="RHODANESE_3"/>
    <property type="match status" value="1"/>
</dbReference>
<reference evidence="2 3" key="1">
    <citation type="submission" date="2020-03" db="EMBL/GenBank/DDBJ databases">
        <title>Genomic Encyclopedia of Type Strains, Phase IV (KMG-IV): sequencing the most valuable type-strain genomes for metagenomic binning, comparative biology and taxonomic classification.</title>
        <authorList>
            <person name="Goeker M."/>
        </authorList>
    </citation>
    <scope>NUCLEOTIDE SEQUENCE [LARGE SCALE GENOMIC DNA]</scope>
    <source>
        <strain evidence="2 3">DSM 24233</strain>
    </source>
</reference>
<keyword evidence="2" id="KW-0808">Transferase</keyword>
<sequence>MADAARRIAPGELRQWMDEGREFLCVDVLLPAVHEARRLPGALGACVYEVEFAARMQSLAPDVATTIVLYGEDENTQGADMAAGKLAHLGYGDVWVLAGGARGWVERGLPVEGTGRMPAPEGFVLVEGVYAAVADQCHLEWTGRNARGRHTGTLRVARGRLDVSGGTMRGEVLVALSSLVDTDLADDSLRAMLVAHLLSDDFFFAERYPEARFVLEAAVPVHGATPGQASHDLRGQLELRGVRHPLAVRATLSNLSNGGIGVSAHLEFDRTQWGVAYGSGRFFRHLGHHLVYDMIGVELRLVFGLG</sequence>
<dbReference type="GO" id="GO:0016740">
    <property type="term" value="F:transferase activity"/>
    <property type="evidence" value="ECO:0007669"/>
    <property type="project" value="UniProtKB-KW"/>
</dbReference>
<dbReference type="InterPro" id="IPR036873">
    <property type="entry name" value="Rhodanese-like_dom_sf"/>
</dbReference>
<accession>A0A846QSF8</accession>
<evidence type="ECO:0000313" key="2">
    <source>
        <dbReference type="EMBL" id="NJB68375.1"/>
    </source>
</evidence>
<dbReference type="SUPFAM" id="SSF52821">
    <property type="entry name" value="Rhodanese/Cell cycle control phosphatase"/>
    <property type="match status" value="1"/>
</dbReference>
<dbReference type="InterPro" id="IPR007372">
    <property type="entry name" value="Lipid/polyisoprenoid-bd_YceI"/>
</dbReference>
<name>A0A846QSF8_9BACT</name>
<comment type="caution">
    <text evidence="2">The sequence shown here is derived from an EMBL/GenBank/DDBJ whole genome shotgun (WGS) entry which is preliminary data.</text>
</comment>
<dbReference type="SMART" id="SM00867">
    <property type="entry name" value="YceI"/>
    <property type="match status" value="1"/>
</dbReference>
<evidence type="ECO:0000259" key="1">
    <source>
        <dbReference type="PROSITE" id="PS50206"/>
    </source>
</evidence>
<dbReference type="InterPro" id="IPR001763">
    <property type="entry name" value="Rhodanese-like_dom"/>
</dbReference>
<keyword evidence="3" id="KW-1185">Reference proteome</keyword>
<dbReference type="AlphaFoldDB" id="A0A846QSF8"/>
<dbReference type="Pfam" id="PF00581">
    <property type="entry name" value="Rhodanese"/>
    <property type="match status" value="1"/>
</dbReference>
<dbReference type="SUPFAM" id="SSF101874">
    <property type="entry name" value="YceI-like"/>
    <property type="match status" value="1"/>
</dbReference>
<dbReference type="InterPro" id="IPR036761">
    <property type="entry name" value="TTHA0802/YceI-like_sf"/>
</dbReference>
<feature type="domain" description="Rhodanese" evidence="1">
    <location>
        <begin position="19"/>
        <end position="113"/>
    </location>
</feature>
<dbReference type="Gene3D" id="2.40.128.110">
    <property type="entry name" value="Lipid/polyisoprenoid-binding, YceI-like"/>
    <property type="match status" value="1"/>
</dbReference>
<organism evidence="2 3">
    <name type="scientific">Desulfobaculum xiamenense</name>
    <dbReference type="NCBI Taxonomy" id="995050"/>
    <lineage>
        <taxon>Bacteria</taxon>
        <taxon>Pseudomonadati</taxon>
        <taxon>Thermodesulfobacteriota</taxon>
        <taxon>Desulfovibrionia</taxon>
        <taxon>Desulfovibrionales</taxon>
        <taxon>Desulfovibrionaceae</taxon>
        <taxon>Desulfobaculum</taxon>
    </lineage>
</organism>
<proteinExistence type="predicted"/>
<dbReference type="CDD" id="cd00158">
    <property type="entry name" value="RHOD"/>
    <property type="match status" value="1"/>
</dbReference>
<dbReference type="EMBL" id="JAATJA010000002">
    <property type="protein sequence ID" value="NJB68375.1"/>
    <property type="molecule type" value="Genomic_DNA"/>
</dbReference>
<dbReference type="PANTHER" id="PTHR34406:SF1">
    <property type="entry name" value="PROTEIN YCEI"/>
    <property type="match status" value="1"/>
</dbReference>
<gene>
    <name evidence="2" type="ORF">GGQ74_002048</name>
</gene>
<dbReference type="Proteomes" id="UP000580856">
    <property type="component" value="Unassembled WGS sequence"/>
</dbReference>
<evidence type="ECO:0000313" key="3">
    <source>
        <dbReference type="Proteomes" id="UP000580856"/>
    </source>
</evidence>
<dbReference type="RefSeq" id="WP_167941448.1">
    <property type="nucleotide sequence ID" value="NZ_JAATJA010000002.1"/>
</dbReference>